<proteinExistence type="inferred from homology"/>
<feature type="signal peptide" evidence="6">
    <location>
        <begin position="1"/>
        <end position="25"/>
    </location>
</feature>
<comment type="caution">
    <text evidence="8">The sequence shown here is derived from an EMBL/GenBank/DDBJ whole genome shotgun (WGS) entry which is preliminary data.</text>
</comment>
<dbReference type="GO" id="GO:0004563">
    <property type="term" value="F:beta-N-acetylhexosaminidase activity"/>
    <property type="evidence" value="ECO:0007669"/>
    <property type="project" value="UniProtKB-EC"/>
</dbReference>
<protein>
    <recommendedName>
        <fullName evidence="3">beta-N-acetylhexosaminidase</fullName>
        <ecNumber evidence="3">3.2.1.52</ecNumber>
    </recommendedName>
</protein>
<dbReference type="PANTHER" id="PTHR30480:SF13">
    <property type="entry name" value="BETA-HEXOSAMINIDASE"/>
    <property type="match status" value="1"/>
</dbReference>
<dbReference type="Proteomes" id="UP000094472">
    <property type="component" value="Unassembled WGS sequence"/>
</dbReference>
<dbReference type="InterPro" id="IPR036962">
    <property type="entry name" value="Glyco_hydro_3_N_sf"/>
</dbReference>
<keyword evidence="9" id="KW-1185">Reference proteome</keyword>
<keyword evidence="5" id="KW-0326">Glycosidase</keyword>
<evidence type="ECO:0000256" key="3">
    <source>
        <dbReference type="ARBA" id="ARBA00012663"/>
    </source>
</evidence>
<dbReference type="GO" id="GO:0009254">
    <property type="term" value="P:peptidoglycan turnover"/>
    <property type="evidence" value="ECO:0007669"/>
    <property type="project" value="TreeGrafter"/>
</dbReference>
<evidence type="ECO:0000256" key="6">
    <source>
        <dbReference type="SAM" id="SignalP"/>
    </source>
</evidence>
<feature type="domain" description="Glycoside hydrolase family 3 N-terminal" evidence="7">
    <location>
        <begin position="43"/>
        <end position="285"/>
    </location>
</feature>
<organism evidence="8 9">
    <name type="scientific">Methyloceanibacter superfactus</name>
    <dbReference type="NCBI Taxonomy" id="1774969"/>
    <lineage>
        <taxon>Bacteria</taxon>
        <taxon>Pseudomonadati</taxon>
        <taxon>Pseudomonadota</taxon>
        <taxon>Alphaproteobacteria</taxon>
        <taxon>Hyphomicrobiales</taxon>
        <taxon>Hyphomicrobiaceae</taxon>
        <taxon>Methyloceanibacter</taxon>
    </lineage>
</organism>
<evidence type="ECO:0000313" key="8">
    <source>
        <dbReference type="EMBL" id="ODR96009.1"/>
    </source>
</evidence>
<keyword evidence="4" id="KW-0378">Hydrolase</keyword>
<feature type="chain" id="PRO_5009138484" description="beta-N-acetylhexosaminidase" evidence="6">
    <location>
        <begin position="26"/>
        <end position="319"/>
    </location>
</feature>
<dbReference type="SUPFAM" id="SSF51445">
    <property type="entry name" value="(Trans)glycosidases"/>
    <property type="match status" value="1"/>
</dbReference>
<dbReference type="PANTHER" id="PTHR30480">
    <property type="entry name" value="BETA-HEXOSAMINIDASE-RELATED"/>
    <property type="match status" value="1"/>
</dbReference>
<dbReference type="Gene3D" id="3.20.20.300">
    <property type="entry name" value="Glycoside hydrolase, family 3, N-terminal domain"/>
    <property type="match status" value="1"/>
</dbReference>
<dbReference type="InterPro" id="IPR001764">
    <property type="entry name" value="Glyco_hydro_3_N"/>
</dbReference>
<dbReference type="RefSeq" id="WP_069442561.1">
    <property type="nucleotide sequence ID" value="NZ_LPWF01000033.1"/>
</dbReference>
<evidence type="ECO:0000256" key="2">
    <source>
        <dbReference type="ARBA" id="ARBA00005336"/>
    </source>
</evidence>
<dbReference type="Pfam" id="PF00933">
    <property type="entry name" value="Glyco_hydro_3"/>
    <property type="match status" value="1"/>
</dbReference>
<comment type="catalytic activity">
    <reaction evidence="1">
        <text>Hydrolysis of terminal non-reducing N-acetyl-D-hexosamine residues in N-acetyl-beta-D-hexosaminides.</text>
        <dbReference type="EC" id="3.2.1.52"/>
    </reaction>
</comment>
<sequence length="319" mass="34223">MSFPRFFLVILAVLLAPLHLPSVTAVGAAPLPSGCGSPRLSAMIGQMIMVGFPGDDEKDAGVIAVRDQLNKGLIGGVVLFPENIRSAGELKNLIAYLRNAHSNPRPFIAVDQEGGKVQRLNSWNGFTRYPSAQAVGRNPSYAVPGAARRLYDKMAAELADAGFNMNFGPVVDLNLNPHNPVIGGRGRSFSDDPDTVTALAGAFIEAHRAANVVPVAKHFPGHGSSRVDSHKALADVSETWREVELEPYRRLAASGKLDAVMIGHLYHPRFSDIEGMPTSLSAKTVRACAIKSGSTSTVSSSATTWRWARCAATRARTWR</sequence>
<dbReference type="EC" id="3.2.1.52" evidence="3"/>
<evidence type="ECO:0000313" key="9">
    <source>
        <dbReference type="Proteomes" id="UP000094472"/>
    </source>
</evidence>
<name>A0A1E3VR59_9HYPH</name>
<evidence type="ECO:0000259" key="7">
    <source>
        <dbReference type="Pfam" id="PF00933"/>
    </source>
</evidence>
<evidence type="ECO:0000256" key="5">
    <source>
        <dbReference type="ARBA" id="ARBA00023295"/>
    </source>
</evidence>
<dbReference type="STRING" id="1774969.AUC69_01930"/>
<dbReference type="GO" id="GO:0005975">
    <property type="term" value="P:carbohydrate metabolic process"/>
    <property type="evidence" value="ECO:0007669"/>
    <property type="project" value="InterPro"/>
</dbReference>
<dbReference type="AlphaFoldDB" id="A0A1E3VR59"/>
<reference evidence="8 9" key="1">
    <citation type="journal article" date="2016" name="Environ. Microbiol.">
        <title>New Methyloceanibacter diversity from North Sea sediments includes methanotroph containing solely the soluble methane monooxygenase.</title>
        <authorList>
            <person name="Vekeman B."/>
            <person name="Kerckhof F.M."/>
            <person name="Cremers G."/>
            <person name="de Vos P."/>
            <person name="Vandamme P."/>
            <person name="Boon N."/>
            <person name="Op den Camp H.J."/>
            <person name="Heylen K."/>
        </authorList>
    </citation>
    <scope>NUCLEOTIDE SEQUENCE [LARGE SCALE GENOMIC DNA]</scope>
    <source>
        <strain evidence="8 9">R-67175</strain>
    </source>
</reference>
<accession>A0A1E3VR59</accession>
<dbReference type="EMBL" id="LPWF01000033">
    <property type="protein sequence ID" value="ODR96009.1"/>
    <property type="molecule type" value="Genomic_DNA"/>
</dbReference>
<evidence type="ECO:0000256" key="1">
    <source>
        <dbReference type="ARBA" id="ARBA00001231"/>
    </source>
</evidence>
<evidence type="ECO:0000256" key="4">
    <source>
        <dbReference type="ARBA" id="ARBA00022801"/>
    </source>
</evidence>
<keyword evidence="6" id="KW-0732">Signal</keyword>
<dbReference type="OrthoDB" id="9786661at2"/>
<dbReference type="InterPro" id="IPR017853">
    <property type="entry name" value="GH"/>
</dbReference>
<dbReference type="InterPro" id="IPR050226">
    <property type="entry name" value="NagZ_Beta-hexosaminidase"/>
</dbReference>
<gene>
    <name evidence="8" type="ORF">AUC69_01930</name>
</gene>
<comment type="similarity">
    <text evidence="2">Belongs to the glycosyl hydrolase 3 family.</text>
</comment>